<dbReference type="EMBL" id="FXXP01000003">
    <property type="protein sequence ID" value="SMX30064.1"/>
    <property type="molecule type" value="Genomic_DNA"/>
</dbReference>
<dbReference type="FunFam" id="3.40.50.1970:FF:000003">
    <property type="entry name" value="Alcohol dehydrogenase, iron-containing"/>
    <property type="match status" value="1"/>
</dbReference>
<comment type="catalytic activity">
    <reaction evidence="4">
        <text>a primary alcohol + NAD(+) = an aldehyde + NADH + H(+)</text>
        <dbReference type="Rhea" id="RHEA:10736"/>
        <dbReference type="ChEBI" id="CHEBI:15378"/>
        <dbReference type="ChEBI" id="CHEBI:15734"/>
        <dbReference type="ChEBI" id="CHEBI:17478"/>
        <dbReference type="ChEBI" id="CHEBI:57540"/>
        <dbReference type="ChEBI" id="CHEBI:57945"/>
        <dbReference type="EC" id="1.1.1.1"/>
    </reaction>
</comment>
<dbReference type="InterPro" id="IPR001670">
    <property type="entry name" value="ADH_Fe/GldA"/>
</dbReference>
<protein>
    <submittedName>
        <fullName evidence="7">Alcohol dehydrogenase</fullName>
        <ecNumber evidence="7">1.1.1.1</ecNumber>
    </submittedName>
</protein>
<reference evidence="8" key="1">
    <citation type="submission" date="2017-05" db="EMBL/GenBank/DDBJ databases">
        <authorList>
            <person name="Rodrigo-Torres L."/>
            <person name="Arahal R. D."/>
            <person name="Lucena T."/>
        </authorList>
    </citation>
    <scope>NUCLEOTIDE SEQUENCE [LARGE SCALE GENOMIC DNA]</scope>
    <source>
        <strain evidence="8">CECT 8649</strain>
    </source>
</reference>
<sequence>MQTFNMGKTPPVTFGAGRIKKVADLVTGLGGGPVLVVCDAALVEFGVVDKLTAGLDAGGIEQVVAAEVAGEPKETLVDDLCARARDAGAQCVIGLGGGAAMDTAKLVATIAKADKPARYYALAAKPLPKDRLPSIAIPTTAGTGSEVTRTSIVSTPEGVKNWYWGEELAFAQAVLDPELTLSLPPFLTAWTGIDAVAHALEGATAKTTSPAGVLYGLEALRILSKDLPRAVADGSDIEVRGRVLWASMLAGLALHNCNTHMGHNISHALGSLAPIHHGRATGLALEVSLPWLVQRAEGADLYAAASLAMGGAEEAAALPEVFAAFMREIGIARALPESCKDLNAAEIAEAMKSEANFSMSQNAACPISREDLDEMAGFVAALPIE</sequence>
<dbReference type="OrthoDB" id="9815791at2"/>
<comment type="similarity">
    <text evidence="2">Belongs to the iron-containing alcohol dehydrogenase family.</text>
</comment>
<keyword evidence="8" id="KW-1185">Reference proteome</keyword>
<dbReference type="AlphaFoldDB" id="A0A238JIN7"/>
<dbReference type="Gene3D" id="3.40.50.1970">
    <property type="match status" value="1"/>
</dbReference>
<dbReference type="PANTHER" id="PTHR11496:SF83">
    <property type="entry name" value="HYDROXYACID-OXOACID TRANSHYDROGENASE, MITOCHONDRIAL"/>
    <property type="match status" value="1"/>
</dbReference>
<dbReference type="GO" id="GO:0004022">
    <property type="term" value="F:alcohol dehydrogenase (NAD+) activity"/>
    <property type="evidence" value="ECO:0007669"/>
    <property type="project" value="UniProtKB-EC"/>
</dbReference>
<feature type="domain" description="Fe-containing alcohol dehydrogenase-like C-terminal" evidence="6">
    <location>
        <begin position="188"/>
        <end position="338"/>
    </location>
</feature>
<dbReference type="PROSITE" id="PS00913">
    <property type="entry name" value="ADH_IRON_1"/>
    <property type="match status" value="1"/>
</dbReference>
<dbReference type="Pfam" id="PF25137">
    <property type="entry name" value="ADH_Fe_C"/>
    <property type="match status" value="1"/>
</dbReference>
<gene>
    <name evidence="7" type="primary">gbsB</name>
    <name evidence="7" type="ORF">TRP8649_04204</name>
</gene>
<evidence type="ECO:0000256" key="1">
    <source>
        <dbReference type="ARBA" id="ARBA00001962"/>
    </source>
</evidence>
<dbReference type="InterPro" id="IPR039697">
    <property type="entry name" value="Alcohol_dehydrogenase_Fe"/>
</dbReference>
<evidence type="ECO:0000259" key="5">
    <source>
        <dbReference type="Pfam" id="PF00465"/>
    </source>
</evidence>
<dbReference type="InterPro" id="IPR056798">
    <property type="entry name" value="ADH_Fe_C"/>
</dbReference>
<dbReference type="RefSeq" id="WP_099248809.1">
    <property type="nucleotide sequence ID" value="NZ_FXXP01000003.1"/>
</dbReference>
<dbReference type="GO" id="GO:0046872">
    <property type="term" value="F:metal ion binding"/>
    <property type="evidence" value="ECO:0007669"/>
    <property type="project" value="InterPro"/>
</dbReference>
<evidence type="ECO:0000256" key="4">
    <source>
        <dbReference type="ARBA" id="ARBA00049243"/>
    </source>
</evidence>
<dbReference type="SUPFAM" id="SSF56796">
    <property type="entry name" value="Dehydroquinate synthase-like"/>
    <property type="match status" value="1"/>
</dbReference>
<organism evidence="7 8">
    <name type="scientific">Pelagimonas phthalicica</name>
    <dbReference type="NCBI Taxonomy" id="1037362"/>
    <lineage>
        <taxon>Bacteria</taxon>
        <taxon>Pseudomonadati</taxon>
        <taxon>Pseudomonadota</taxon>
        <taxon>Alphaproteobacteria</taxon>
        <taxon>Rhodobacterales</taxon>
        <taxon>Roseobacteraceae</taxon>
        <taxon>Pelagimonas</taxon>
    </lineage>
</organism>
<dbReference type="Pfam" id="PF00465">
    <property type="entry name" value="Fe-ADH"/>
    <property type="match status" value="1"/>
</dbReference>
<comment type="cofactor">
    <cofactor evidence="1">
        <name>Fe cation</name>
        <dbReference type="ChEBI" id="CHEBI:24875"/>
    </cofactor>
</comment>
<evidence type="ECO:0000256" key="3">
    <source>
        <dbReference type="ARBA" id="ARBA00023002"/>
    </source>
</evidence>
<dbReference type="InterPro" id="IPR018211">
    <property type="entry name" value="ADH_Fe_CS"/>
</dbReference>
<name>A0A238JIN7_9RHOB</name>
<proteinExistence type="inferred from homology"/>
<feature type="domain" description="Alcohol dehydrogenase iron-type/glycerol dehydrogenase GldA" evidence="5">
    <location>
        <begin position="12"/>
        <end position="177"/>
    </location>
</feature>
<accession>A0A238JIN7</accession>
<evidence type="ECO:0000259" key="6">
    <source>
        <dbReference type="Pfam" id="PF25137"/>
    </source>
</evidence>
<dbReference type="Proteomes" id="UP000225972">
    <property type="component" value="Unassembled WGS sequence"/>
</dbReference>
<dbReference type="Gene3D" id="1.20.1090.10">
    <property type="entry name" value="Dehydroquinate synthase-like - alpha domain"/>
    <property type="match status" value="1"/>
</dbReference>
<dbReference type="PANTHER" id="PTHR11496">
    <property type="entry name" value="ALCOHOL DEHYDROGENASE"/>
    <property type="match status" value="1"/>
</dbReference>
<evidence type="ECO:0000256" key="2">
    <source>
        <dbReference type="ARBA" id="ARBA00007358"/>
    </source>
</evidence>
<evidence type="ECO:0000313" key="7">
    <source>
        <dbReference type="EMBL" id="SMX30064.1"/>
    </source>
</evidence>
<evidence type="ECO:0000313" key="8">
    <source>
        <dbReference type="Proteomes" id="UP000225972"/>
    </source>
</evidence>
<dbReference type="EC" id="1.1.1.1" evidence="7"/>
<keyword evidence="3 7" id="KW-0560">Oxidoreductase</keyword>